<keyword evidence="2" id="KW-1185">Reference proteome</keyword>
<protein>
    <submittedName>
        <fullName evidence="1">CLUMA_CG021447, isoform A</fullName>
    </submittedName>
</protein>
<name>A0A1J1J8U7_9DIPT</name>
<proteinExistence type="predicted"/>
<gene>
    <name evidence="1" type="ORF">CLUMA_CG021447</name>
</gene>
<dbReference type="AlphaFoldDB" id="A0A1J1J8U7"/>
<evidence type="ECO:0000313" key="1">
    <source>
        <dbReference type="EMBL" id="CRL08442.1"/>
    </source>
</evidence>
<evidence type="ECO:0000313" key="2">
    <source>
        <dbReference type="Proteomes" id="UP000183832"/>
    </source>
</evidence>
<organism evidence="1 2">
    <name type="scientific">Clunio marinus</name>
    <dbReference type="NCBI Taxonomy" id="568069"/>
    <lineage>
        <taxon>Eukaryota</taxon>
        <taxon>Metazoa</taxon>
        <taxon>Ecdysozoa</taxon>
        <taxon>Arthropoda</taxon>
        <taxon>Hexapoda</taxon>
        <taxon>Insecta</taxon>
        <taxon>Pterygota</taxon>
        <taxon>Neoptera</taxon>
        <taxon>Endopterygota</taxon>
        <taxon>Diptera</taxon>
        <taxon>Nematocera</taxon>
        <taxon>Chironomoidea</taxon>
        <taxon>Chironomidae</taxon>
        <taxon>Clunio</taxon>
    </lineage>
</organism>
<accession>A0A1J1J8U7</accession>
<sequence length="130" mass="15144">MLNYKRKVATVCLQNMATYLIMEISKGFMFIKVRLSMTIYLFKTSTSFLEALNNHCKVIFDNERSNSMKIRVDSSDRHNSAMKIQKQKQAENLLRTATEHNLTKLQVKLHVLLYFLAKKSSVLELKVLKV</sequence>
<dbReference type="Proteomes" id="UP000183832">
    <property type="component" value="Unassembled WGS sequence"/>
</dbReference>
<reference evidence="1 2" key="1">
    <citation type="submission" date="2015-04" db="EMBL/GenBank/DDBJ databases">
        <authorList>
            <person name="Syromyatnikov M.Y."/>
            <person name="Popov V.N."/>
        </authorList>
    </citation>
    <scope>NUCLEOTIDE SEQUENCE [LARGE SCALE GENOMIC DNA]</scope>
</reference>
<dbReference type="EMBL" id="CVRI01000075">
    <property type="protein sequence ID" value="CRL08442.1"/>
    <property type="molecule type" value="Genomic_DNA"/>
</dbReference>